<feature type="region of interest" description="Disordered" evidence="1">
    <location>
        <begin position="79"/>
        <end position="103"/>
    </location>
</feature>
<evidence type="ECO:0000313" key="3">
    <source>
        <dbReference type="Proteomes" id="UP001341840"/>
    </source>
</evidence>
<comment type="caution">
    <text evidence="2">The sequence shown here is derived from an EMBL/GenBank/DDBJ whole genome shotgun (WGS) entry which is preliminary data.</text>
</comment>
<protein>
    <submittedName>
        <fullName evidence="2">Uncharacterized protein</fullName>
    </submittedName>
</protein>
<evidence type="ECO:0000313" key="2">
    <source>
        <dbReference type="EMBL" id="MED6112436.1"/>
    </source>
</evidence>
<reference evidence="2 3" key="1">
    <citation type="journal article" date="2023" name="Plants (Basel)">
        <title>Bridging the Gap: Combining Genomics and Transcriptomics Approaches to Understand Stylosanthes scabra, an Orphan Legume from the Brazilian Caatinga.</title>
        <authorList>
            <person name="Ferreira-Neto J.R.C."/>
            <person name="da Silva M.D."/>
            <person name="Binneck E."/>
            <person name="de Melo N.F."/>
            <person name="da Silva R.H."/>
            <person name="de Melo A.L.T.M."/>
            <person name="Pandolfi V."/>
            <person name="Bustamante F.O."/>
            <person name="Brasileiro-Vidal A.C."/>
            <person name="Benko-Iseppon A.M."/>
        </authorList>
    </citation>
    <scope>NUCLEOTIDE SEQUENCE [LARGE SCALE GENOMIC DNA]</scope>
    <source>
        <tissue evidence="2">Leaves</tissue>
    </source>
</reference>
<name>A0ABU6QLI0_9FABA</name>
<keyword evidence="3" id="KW-1185">Reference proteome</keyword>
<dbReference type="Proteomes" id="UP001341840">
    <property type="component" value="Unassembled WGS sequence"/>
</dbReference>
<gene>
    <name evidence="2" type="ORF">PIB30_061738</name>
</gene>
<evidence type="ECO:0000256" key="1">
    <source>
        <dbReference type="SAM" id="MobiDB-lite"/>
    </source>
</evidence>
<accession>A0ABU6QLI0</accession>
<proteinExistence type="predicted"/>
<dbReference type="EMBL" id="JASCZI010000564">
    <property type="protein sequence ID" value="MED6112436.1"/>
    <property type="molecule type" value="Genomic_DNA"/>
</dbReference>
<feature type="compositionally biased region" description="Polar residues" evidence="1">
    <location>
        <begin position="93"/>
        <end position="103"/>
    </location>
</feature>
<sequence>MAHTFMKMHRLLMKQFNKLKVVIGPPRSYPRMTRLHKYSKKNIQDVFVAWVPRLSKKRQTMENVVRYLIQQQGGSLPPNIAVEMNSFGREPSSADNQDLQGPP</sequence>
<organism evidence="2 3">
    <name type="scientific">Stylosanthes scabra</name>
    <dbReference type="NCBI Taxonomy" id="79078"/>
    <lineage>
        <taxon>Eukaryota</taxon>
        <taxon>Viridiplantae</taxon>
        <taxon>Streptophyta</taxon>
        <taxon>Embryophyta</taxon>
        <taxon>Tracheophyta</taxon>
        <taxon>Spermatophyta</taxon>
        <taxon>Magnoliopsida</taxon>
        <taxon>eudicotyledons</taxon>
        <taxon>Gunneridae</taxon>
        <taxon>Pentapetalae</taxon>
        <taxon>rosids</taxon>
        <taxon>fabids</taxon>
        <taxon>Fabales</taxon>
        <taxon>Fabaceae</taxon>
        <taxon>Papilionoideae</taxon>
        <taxon>50 kb inversion clade</taxon>
        <taxon>dalbergioids sensu lato</taxon>
        <taxon>Dalbergieae</taxon>
        <taxon>Pterocarpus clade</taxon>
        <taxon>Stylosanthes</taxon>
    </lineage>
</organism>